<gene>
    <name evidence="5" type="ORF">OSB04_023956</name>
</gene>
<evidence type="ECO:0000259" key="4">
    <source>
        <dbReference type="PROSITE" id="PS50158"/>
    </source>
</evidence>
<feature type="region of interest" description="Disordered" evidence="3">
    <location>
        <begin position="523"/>
        <end position="549"/>
    </location>
</feature>
<dbReference type="Pfam" id="PF00098">
    <property type="entry name" value="zf-CCHC"/>
    <property type="match status" value="1"/>
</dbReference>
<dbReference type="GO" id="GO:0003676">
    <property type="term" value="F:nucleic acid binding"/>
    <property type="evidence" value="ECO:0007669"/>
    <property type="project" value="InterPro"/>
</dbReference>
<evidence type="ECO:0000256" key="1">
    <source>
        <dbReference type="PROSITE-ProRule" id="PRU00047"/>
    </source>
</evidence>
<reference evidence="5" key="1">
    <citation type="submission" date="2023-03" db="EMBL/GenBank/DDBJ databases">
        <title>Chromosome-scale reference genome and RAD-based genetic map of yellow starthistle (Centaurea solstitialis) reveal putative structural variation and QTLs associated with invader traits.</title>
        <authorList>
            <person name="Reatini B."/>
            <person name="Cang F.A."/>
            <person name="Jiang Q."/>
            <person name="Mckibben M.T.W."/>
            <person name="Barker M.S."/>
            <person name="Rieseberg L.H."/>
            <person name="Dlugosch K.M."/>
        </authorList>
    </citation>
    <scope>NUCLEOTIDE SEQUENCE</scope>
    <source>
        <strain evidence="5">CAN-66</strain>
        <tissue evidence="5">Leaf</tissue>
    </source>
</reference>
<feature type="coiled-coil region" evidence="2">
    <location>
        <begin position="322"/>
        <end position="370"/>
    </location>
</feature>
<dbReference type="PROSITE" id="PS50158">
    <property type="entry name" value="ZF_CCHC"/>
    <property type="match status" value="1"/>
</dbReference>
<dbReference type="SUPFAM" id="SSF57756">
    <property type="entry name" value="Retrovirus zinc finger-like domains"/>
    <property type="match status" value="1"/>
</dbReference>
<proteinExistence type="predicted"/>
<evidence type="ECO:0000256" key="2">
    <source>
        <dbReference type="SAM" id="Coils"/>
    </source>
</evidence>
<comment type="caution">
    <text evidence="5">The sequence shown here is derived from an EMBL/GenBank/DDBJ whole genome shotgun (WGS) entry which is preliminary data.</text>
</comment>
<keyword evidence="2" id="KW-0175">Coiled coil</keyword>
<keyword evidence="1" id="KW-0479">Metal-binding</keyword>
<feature type="compositionally biased region" description="Acidic residues" evidence="3">
    <location>
        <begin position="56"/>
        <end position="72"/>
    </location>
</feature>
<dbReference type="InterPro" id="IPR001878">
    <property type="entry name" value="Znf_CCHC"/>
</dbReference>
<evidence type="ECO:0000313" key="6">
    <source>
        <dbReference type="Proteomes" id="UP001172457"/>
    </source>
</evidence>
<dbReference type="EMBL" id="JARYMX010000006">
    <property type="protein sequence ID" value="KAJ9544249.1"/>
    <property type="molecule type" value="Genomic_DNA"/>
</dbReference>
<protein>
    <recommendedName>
        <fullName evidence="4">CCHC-type domain-containing protein</fullName>
    </recommendedName>
</protein>
<dbReference type="Gene3D" id="4.10.60.10">
    <property type="entry name" value="Zinc finger, CCHC-type"/>
    <property type="match status" value="1"/>
</dbReference>
<feature type="region of interest" description="Disordered" evidence="3">
    <location>
        <begin position="92"/>
        <end position="125"/>
    </location>
</feature>
<keyword evidence="1" id="KW-0863">Zinc-finger</keyword>
<name>A0AA38WBL2_9ASTR</name>
<feature type="region of interest" description="Disordered" evidence="3">
    <location>
        <begin position="54"/>
        <end position="75"/>
    </location>
</feature>
<evidence type="ECO:0000313" key="5">
    <source>
        <dbReference type="EMBL" id="KAJ9544249.1"/>
    </source>
</evidence>
<keyword evidence="6" id="KW-1185">Reference proteome</keyword>
<evidence type="ECO:0000256" key="3">
    <source>
        <dbReference type="SAM" id="MobiDB-lite"/>
    </source>
</evidence>
<dbReference type="Pfam" id="PF22936">
    <property type="entry name" value="Pol_BBD"/>
    <property type="match status" value="1"/>
</dbReference>
<dbReference type="InterPro" id="IPR036875">
    <property type="entry name" value="Znf_CCHC_sf"/>
</dbReference>
<dbReference type="GO" id="GO:0008270">
    <property type="term" value="F:zinc ion binding"/>
    <property type="evidence" value="ECO:0007669"/>
    <property type="project" value="UniProtKB-KW"/>
</dbReference>
<feature type="domain" description="CCHC-type" evidence="4">
    <location>
        <begin position="159"/>
        <end position="173"/>
    </location>
</feature>
<accession>A0AA38WBL2</accession>
<dbReference type="AlphaFoldDB" id="A0AA38WBL2"/>
<keyword evidence="1" id="KW-0862">Zinc</keyword>
<sequence>MHEVFENLMLFEEEVNEGIAERKKKEKSEANTLALLAEKEKNMKKVRKGKAKTFEVYEDEEEDEEEEYDENEKDQMFQSLLSLTEAYKRKYYNKPGSNNRRFSTRGGRGFNRNYSQSQQGYPPRIDNQYVDHYATKKEESVKDSSEKSGEKKVPEGIVCYKCGKTGHIAKECPTKMTKVEVLRKKLELAEKQEQGLVLIADDAEWLDFSDNEIKLRCVSWDFLMIQTLKMIQTVMEKYQRYILILYLVINILKDRPALYNFDDMLMSRRFPMLKGDQLKEEFIELQEMKKHDPIKSSTSEDYSVTFVYPELPNGEIKPYVSTLDLENKVSLLEKQIEDFENQIEVFVKQIEELKLQNTKLQSDSQQKLHEGVDDEQEEVTRVVNSDGYFEFKEHSAMTPDDVEVPYCVDNIDMSQPVISDNIILQSKSDNTSQGVIAMLKKFQHQINLQKQNLNVAIPEKHVAQSVSTTVSLKPFDICANTSTGSVTYVKNEKPSQKKFKKKNIKNLDVHVMYSSRKFSDSNVRNKKKSINNVPSKNKSMNKKTTSSVSQTIKAKSDESHNASKFVNIFSSSTPAFVSYQAFHRLSRVKQIWDPIYGVFKHASHKWYLDSGCSKHMTGRKELLFNYKEEYGGSVKFGNNDLAPVVGQGDIVCNNITIQNVAHVVGLNHNLFSIGKFCDKDLEVNLKSVDVLSELKREENYWLALVELISIL</sequence>
<organism evidence="5 6">
    <name type="scientific">Centaurea solstitialis</name>
    <name type="common">yellow star-thistle</name>
    <dbReference type="NCBI Taxonomy" id="347529"/>
    <lineage>
        <taxon>Eukaryota</taxon>
        <taxon>Viridiplantae</taxon>
        <taxon>Streptophyta</taxon>
        <taxon>Embryophyta</taxon>
        <taxon>Tracheophyta</taxon>
        <taxon>Spermatophyta</taxon>
        <taxon>Magnoliopsida</taxon>
        <taxon>eudicotyledons</taxon>
        <taxon>Gunneridae</taxon>
        <taxon>Pentapetalae</taxon>
        <taxon>asterids</taxon>
        <taxon>campanulids</taxon>
        <taxon>Asterales</taxon>
        <taxon>Asteraceae</taxon>
        <taxon>Carduoideae</taxon>
        <taxon>Cardueae</taxon>
        <taxon>Centaureinae</taxon>
        <taxon>Centaurea</taxon>
    </lineage>
</organism>
<dbReference type="SMART" id="SM00343">
    <property type="entry name" value="ZnF_C2HC"/>
    <property type="match status" value="1"/>
</dbReference>
<feature type="compositionally biased region" description="Low complexity" evidence="3">
    <location>
        <begin position="535"/>
        <end position="547"/>
    </location>
</feature>
<dbReference type="InterPro" id="IPR054722">
    <property type="entry name" value="PolX-like_BBD"/>
</dbReference>
<dbReference type="Proteomes" id="UP001172457">
    <property type="component" value="Chromosome 6"/>
</dbReference>